<dbReference type="Gene3D" id="3.20.20.330">
    <property type="entry name" value="Homocysteine-binding-like domain"/>
    <property type="match status" value="1"/>
</dbReference>
<dbReference type="VEuPathDB" id="FungiDB:A1O9_07442"/>
<evidence type="ECO:0000256" key="5">
    <source>
        <dbReference type="PIRSR" id="PIRSR037505-2"/>
    </source>
</evidence>
<dbReference type="InterPro" id="IPR017226">
    <property type="entry name" value="BHMT-like"/>
</dbReference>
<dbReference type="RefSeq" id="XP_013258452.1">
    <property type="nucleotide sequence ID" value="XM_013402998.1"/>
</dbReference>
<dbReference type="GO" id="GO:0032259">
    <property type="term" value="P:methylation"/>
    <property type="evidence" value="ECO:0007669"/>
    <property type="project" value="UniProtKB-KW"/>
</dbReference>
<dbReference type="PROSITE" id="PS50970">
    <property type="entry name" value="HCY"/>
    <property type="match status" value="1"/>
</dbReference>
<evidence type="ECO:0000256" key="3">
    <source>
        <dbReference type="ARBA" id="ARBA00022723"/>
    </source>
</evidence>
<protein>
    <recommendedName>
        <fullName evidence="7">Hcy-binding domain-containing protein</fullName>
    </recommendedName>
</protein>
<dbReference type="InterPro" id="IPR003726">
    <property type="entry name" value="HCY_dom"/>
</dbReference>
<evidence type="ECO:0000256" key="4">
    <source>
        <dbReference type="ARBA" id="ARBA00022833"/>
    </source>
</evidence>
<keyword evidence="9" id="KW-1185">Reference proteome</keyword>
<accession>A0A072P815</accession>
<keyword evidence="3 5" id="KW-0479">Metal-binding</keyword>
<proteinExistence type="predicted"/>
<feature type="binding site" evidence="5 6">
    <location>
        <position position="229"/>
    </location>
    <ligand>
        <name>Zn(2+)</name>
        <dbReference type="ChEBI" id="CHEBI:29105"/>
    </ligand>
</feature>
<comment type="caution">
    <text evidence="8">The sequence shown here is derived from an EMBL/GenBank/DDBJ whole genome shotgun (WGS) entry which is preliminary data.</text>
</comment>
<organism evidence="8 9">
    <name type="scientific">Exophiala aquamarina CBS 119918</name>
    <dbReference type="NCBI Taxonomy" id="1182545"/>
    <lineage>
        <taxon>Eukaryota</taxon>
        <taxon>Fungi</taxon>
        <taxon>Dikarya</taxon>
        <taxon>Ascomycota</taxon>
        <taxon>Pezizomycotina</taxon>
        <taxon>Eurotiomycetes</taxon>
        <taxon>Chaetothyriomycetidae</taxon>
        <taxon>Chaetothyriales</taxon>
        <taxon>Herpotrichiellaceae</taxon>
        <taxon>Exophiala</taxon>
    </lineage>
</organism>
<dbReference type="Proteomes" id="UP000027920">
    <property type="component" value="Unassembled WGS sequence"/>
</dbReference>
<dbReference type="GeneID" id="25282356"/>
<gene>
    <name evidence="8" type="ORF">A1O9_07442</name>
</gene>
<evidence type="ECO:0000313" key="8">
    <source>
        <dbReference type="EMBL" id="KEF55862.1"/>
    </source>
</evidence>
<keyword evidence="2 6" id="KW-0808">Transferase</keyword>
<evidence type="ECO:0000313" key="9">
    <source>
        <dbReference type="Proteomes" id="UP000027920"/>
    </source>
</evidence>
<dbReference type="STRING" id="1182545.A0A072P815"/>
<dbReference type="PANTHER" id="PTHR46015">
    <property type="entry name" value="ZGC:172121"/>
    <property type="match status" value="1"/>
</dbReference>
<evidence type="ECO:0000256" key="2">
    <source>
        <dbReference type="ARBA" id="ARBA00022679"/>
    </source>
</evidence>
<dbReference type="PANTHER" id="PTHR46015:SF1">
    <property type="entry name" value="HOMOCYSTEINE S-METHYLTRANSFERASE-LIKE ISOFORM 1"/>
    <property type="match status" value="1"/>
</dbReference>
<name>A0A072P815_9EURO</name>
<dbReference type="GO" id="GO:0008898">
    <property type="term" value="F:S-adenosylmethionine-homocysteine S-methyltransferase activity"/>
    <property type="evidence" value="ECO:0007669"/>
    <property type="project" value="TreeGrafter"/>
</dbReference>
<sequence length="328" mass="36873">MDLLGKTVLLLDGGLGTTLEDEHHVKFSTQTPLWSSHLLVENTSILRRLQRDYANVGVDVILTATYQTSFPGFANTKINRDDGIGRDEAKRLMLSAVQIAREAFQNRQGLVALSLGAYGATMVPSTEYSGIYGGMVEDELYEFHRERINVFADSREWKDVDLVAFETLPRVDEVRAARRVMQEITGKKYWISCVFPNDDAKLPDGTDTEHLVRTMLDGESPPFAIGINCTKIHKISMLVADFERAAMLQGFNLPRLVIYPDGAGGKVYDTEIQQWIGDSQDGAPWDEQLFKIVTEIRERSTWNGIIVGGCCKANPENIANLKRRLEHY</sequence>
<reference evidence="8 9" key="1">
    <citation type="submission" date="2013-03" db="EMBL/GenBank/DDBJ databases">
        <title>The Genome Sequence of Exophiala aquamarina CBS 119918.</title>
        <authorList>
            <consortium name="The Broad Institute Genomics Platform"/>
            <person name="Cuomo C."/>
            <person name="de Hoog S."/>
            <person name="Gorbushina A."/>
            <person name="Walker B."/>
            <person name="Young S.K."/>
            <person name="Zeng Q."/>
            <person name="Gargeya S."/>
            <person name="Fitzgerald M."/>
            <person name="Haas B."/>
            <person name="Abouelleil A."/>
            <person name="Allen A.W."/>
            <person name="Alvarado L."/>
            <person name="Arachchi H.M."/>
            <person name="Berlin A.M."/>
            <person name="Chapman S.B."/>
            <person name="Gainer-Dewar J."/>
            <person name="Goldberg J."/>
            <person name="Griggs A."/>
            <person name="Gujja S."/>
            <person name="Hansen M."/>
            <person name="Howarth C."/>
            <person name="Imamovic A."/>
            <person name="Ireland A."/>
            <person name="Larimer J."/>
            <person name="McCowan C."/>
            <person name="Murphy C."/>
            <person name="Pearson M."/>
            <person name="Poon T.W."/>
            <person name="Priest M."/>
            <person name="Roberts A."/>
            <person name="Saif S."/>
            <person name="Shea T."/>
            <person name="Sisk P."/>
            <person name="Sykes S."/>
            <person name="Wortman J."/>
            <person name="Nusbaum C."/>
            <person name="Birren B."/>
        </authorList>
    </citation>
    <scope>NUCLEOTIDE SEQUENCE [LARGE SCALE GENOMIC DNA]</scope>
    <source>
        <strain evidence="8 9">CBS 119918</strain>
    </source>
</reference>
<keyword evidence="1 6" id="KW-0489">Methyltransferase</keyword>
<dbReference type="OrthoDB" id="261426at2759"/>
<dbReference type="PIRSF" id="PIRSF037505">
    <property type="entry name" value="Betaine_HMT"/>
    <property type="match status" value="1"/>
</dbReference>
<dbReference type="AlphaFoldDB" id="A0A072P815"/>
<dbReference type="GO" id="GO:0033528">
    <property type="term" value="P:S-methylmethionine cycle"/>
    <property type="evidence" value="ECO:0007669"/>
    <property type="project" value="TreeGrafter"/>
</dbReference>
<feature type="binding site" evidence="6">
    <location>
        <position position="311"/>
    </location>
    <ligand>
        <name>Zn(2+)</name>
        <dbReference type="ChEBI" id="CHEBI:29105"/>
    </ligand>
</feature>
<evidence type="ECO:0000256" key="6">
    <source>
        <dbReference type="PROSITE-ProRule" id="PRU00333"/>
    </source>
</evidence>
<dbReference type="EMBL" id="AMGV01000006">
    <property type="protein sequence ID" value="KEF55862.1"/>
    <property type="molecule type" value="Genomic_DNA"/>
</dbReference>
<evidence type="ECO:0000256" key="1">
    <source>
        <dbReference type="ARBA" id="ARBA00022603"/>
    </source>
</evidence>
<dbReference type="SUPFAM" id="SSF82282">
    <property type="entry name" value="Homocysteine S-methyltransferase"/>
    <property type="match status" value="1"/>
</dbReference>
<evidence type="ECO:0000259" key="7">
    <source>
        <dbReference type="PROSITE" id="PS50970"/>
    </source>
</evidence>
<feature type="domain" description="Hcy-binding" evidence="7">
    <location>
        <begin position="1"/>
        <end position="325"/>
    </location>
</feature>
<dbReference type="HOGENOM" id="CLU_004914_3_2_1"/>
<dbReference type="GO" id="GO:0009086">
    <property type="term" value="P:methionine biosynthetic process"/>
    <property type="evidence" value="ECO:0007669"/>
    <property type="project" value="InterPro"/>
</dbReference>
<feature type="binding site" evidence="6">
    <location>
        <position position="310"/>
    </location>
    <ligand>
        <name>Zn(2+)</name>
        <dbReference type="ChEBI" id="CHEBI:29105"/>
    </ligand>
</feature>
<dbReference type="InterPro" id="IPR036589">
    <property type="entry name" value="HCY_dom_sf"/>
</dbReference>
<dbReference type="GO" id="GO:0008270">
    <property type="term" value="F:zinc ion binding"/>
    <property type="evidence" value="ECO:0007669"/>
    <property type="project" value="InterPro"/>
</dbReference>
<dbReference type="Pfam" id="PF02574">
    <property type="entry name" value="S-methyl_trans"/>
    <property type="match status" value="1"/>
</dbReference>
<comment type="cofactor">
    <cofactor evidence="5">
        <name>Zn(2+)</name>
        <dbReference type="ChEBI" id="CHEBI:29105"/>
    </cofactor>
    <text evidence="5">Binds 1 zinc ion per subunit.</text>
</comment>
<dbReference type="InterPro" id="IPR051486">
    <property type="entry name" value="Hcy_S-methyltransferase"/>
</dbReference>
<keyword evidence="4 5" id="KW-0862">Zinc</keyword>